<dbReference type="PANTHER" id="PTHR37254:SF1">
    <property type="entry name" value="OS01G0100500 PROTEIN"/>
    <property type="match status" value="1"/>
</dbReference>
<protein>
    <submittedName>
        <fullName evidence="2">Uncharacterized protein</fullName>
    </submittedName>
</protein>
<accession>A0A2I0XD14</accession>
<evidence type="ECO:0000313" key="2">
    <source>
        <dbReference type="EMBL" id="PKU85802.1"/>
    </source>
</evidence>
<feature type="transmembrane region" description="Helical" evidence="1">
    <location>
        <begin position="384"/>
        <end position="410"/>
    </location>
</feature>
<gene>
    <name evidence="2" type="ORF">MA16_Dca012458</name>
</gene>
<dbReference type="EMBL" id="KZ501963">
    <property type="protein sequence ID" value="PKU85802.1"/>
    <property type="molecule type" value="Genomic_DNA"/>
</dbReference>
<keyword evidence="1" id="KW-0812">Transmembrane</keyword>
<feature type="transmembrane region" description="Helical" evidence="1">
    <location>
        <begin position="73"/>
        <end position="94"/>
    </location>
</feature>
<keyword evidence="1" id="KW-1133">Transmembrane helix</keyword>
<proteinExistence type="predicted"/>
<evidence type="ECO:0000313" key="3">
    <source>
        <dbReference type="Proteomes" id="UP000233837"/>
    </source>
</evidence>
<dbReference type="Proteomes" id="UP000233837">
    <property type="component" value="Unassembled WGS sequence"/>
</dbReference>
<dbReference type="AlphaFoldDB" id="A0A2I0XD14"/>
<sequence>MEPCPTNAFVYNSTLCACNPGLFLATDGCKSLTAGGGGGGEWKTSSGVEEQPTFLSTVLPLESIRRLTRSQEALLGATFVALIVWLAFCFAVRFGRLGDGETFWFRIRWWISRLDVYFYTRHWLEDNKVVVKRKTELGGTFSVASWILFAGLFSALLYQIIAKRTFEVHKVRPTNAPDLQQFDNDIEFNITTVSSLTCSHLRSLKKIVTTSPGSIYYKVSLLTLYSNYTCYNTSRGPTVSIKCNRCQISREDLYISWQFVDLPKSPASAVGFQFNLTARDHIDDTHVSYVSGTLAPGSYRDGELETLRGPDMNLLKINLFPTKFNYKHRLKLIQPLLHDYLPGSSFSDIGRLQASLQNSRDGLLNITLLVRYLSDYIVEVDKELSFGIVSFLAEVGGLSVTSLAVFLYLLSQCEARFKNLRFEDTTMRHIRRHKRAQRHWDKVRKYVNYTWGQSSINIKSRSKSSQIIHGSRSLHKMNQASRILYHQNVSGMPSEKNFVVDAAETVDLSLDFEASK</sequence>
<dbReference type="PANTHER" id="PTHR37254">
    <property type="entry name" value="OS01G0100500 PROTEIN"/>
    <property type="match status" value="1"/>
</dbReference>
<name>A0A2I0XD14_9ASPA</name>
<organism evidence="2 3">
    <name type="scientific">Dendrobium catenatum</name>
    <dbReference type="NCBI Taxonomy" id="906689"/>
    <lineage>
        <taxon>Eukaryota</taxon>
        <taxon>Viridiplantae</taxon>
        <taxon>Streptophyta</taxon>
        <taxon>Embryophyta</taxon>
        <taxon>Tracheophyta</taxon>
        <taxon>Spermatophyta</taxon>
        <taxon>Magnoliopsida</taxon>
        <taxon>Liliopsida</taxon>
        <taxon>Asparagales</taxon>
        <taxon>Orchidaceae</taxon>
        <taxon>Epidendroideae</taxon>
        <taxon>Malaxideae</taxon>
        <taxon>Dendrobiinae</taxon>
        <taxon>Dendrobium</taxon>
    </lineage>
</organism>
<keyword evidence="3" id="KW-1185">Reference proteome</keyword>
<keyword evidence="1" id="KW-0472">Membrane</keyword>
<reference evidence="2 3" key="1">
    <citation type="journal article" date="2016" name="Sci. Rep.">
        <title>The Dendrobium catenatum Lindl. genome sequence provides insights into polysaccharide synthase, floral development and adaptive evolution.</title>
        <authorList>
            <person name="Zhang G.Q."/>
            <person name="Xu Q."/>
            <person name="Bian C."/>
            <person name="Tsai W.C."/>
            <person name="Yeh C.M."/>
            <person name="Liu K.W."/>
            <person name="Yoshida K."/>
            <person name="Zhang L.S."/>
            <person name="Chang S.B."/>
            <person name="Chen F."/>
            <person name="Shi Y."/>
            <person name="Su Y.Y."/>
            <person name="Zhang Y.Q."/>
            <person name="Chen L.J."/>
            <person name="Yin Y."/>
            <person name="Lin M."/>
            <person name="Huang H."/>
            <person name="Deng H."/>
            <person name="Wang Z.W."/>
            <person name="Zhu S.L."/>
            <person name="Zhao X."/>
            <person name="Deng C."/>
            <person name="Niu S.C."/>
            <person name="Huang J."/>
            <person name="Wang M."/>
            <person name="Liu G.H."/>
            <person name="Yang H.J."/>
            <person name="Xiao X.J."/>
            <person name="Hsiao Y.Y."/>
            <person name="Wu W.L."/>
            <person name="Chen Y.Y."/>
            <person name="Mitsuda N."/>
            <person name="Ohme-Takagi M."/>
            <person name="Luo Y.B."/>
            <person name="Van de Peer Y."/>
            <person name="Liu Z.J."/>
        </authorList>
    </citation>
    <scope>NUCLEOTIDE SEQUENCE [LARGE SCALE GENOMIC DNA]</scope>
    <source>
        <tissue evidence="2">The whole plant</tissue>
    </source>
</reference>
<feature type="transmembrane region" description="Helical" evidence="1">
    <location>
        <begin position="143"/>
        <end position="162"/>
    </location>
</feature>
<evidence type="ECO:0000256" key="1">
    <source>
        <dbReference type="SAM" id="Phobius"/>
    </source>
</evidence>
<dbReference type="OrthoDB" id="1909934at2759"/>
<reference evidence="2 3" key="2">
    <citation type="journal article" date="2017" name="Nature">
        <title>The Apostasia genome and the evolution of orchids.</title>
        <authorList>
            <person name="Zhang G.Q."/>
            <person name="Liu K.W."/>
            <person name="Li Z."/>
            <person name="Lohaus R."/>
            <person name="Hsiao Y.Y."/>
            <person name="Niu S.C."/>
            <person name="Wang J.Y."/>
            <person name="Lin Y.C."/>
            <person name="Xu Q."/>
            <person name="Chen L.J."/>
            <person name="Yoshida K."/>
            <person name="Fujiwara S."/>
            <person name="Wang Z.W."/>
            <person name="Zhang Y.Q."/>
            <person name="Mitsuda N."/>
            <person name="Wang M."/>
            <person name="Liu G.H."/>
            <person name="Pecoraro L."/>
            <person name="Huang H.X."/>
            <person name="Xiao X.J."/>
            <person name="Lin M."/>
            <person name="Wu X.Y."/>
            <person name="Wu W.L."/>
            <person name="Chen Y.Y."/>
            <person name="Chang S.B."/>
            <person name="Sakamoto S."/>
            <person name="Ohme-Takagi M."/>
            <person name="Yagi M."/>
            <person name="Zeng S.J."/>
            <person name="Shen C.Y."/>
            <person name="Yeh C.M."/>
            <person name="Luo Y.B."/>
            <person name="Tsai W.C."/>
            <person name="Van de Peer Y."/>
            <person name="Liu Z.J."/>
        </authorList>
    </citation>
    <scope>NUCLEOTIDE SEQUENCE [LARGE SCALE GENOMIC DNA]</scope>
    <source>
        <tissue evidence="2">The whole plant</tissue>
    </source>
</reference>